<accession>A0A076PN65</accession>
<evidence type="ECO:0000313" key="2">
    <source>
        <dbReference type="Proteomes" id="UP000028782"/>
    </source>
</evidence>
<gene>
    <name evidence="1" type="ORF">O987_21010</name>
</gene>
<dbReference type="EMBL" id="CP006704">
    <property type="protein sequence ID" value="AIJ48294.1"/>
    <property type="molecule type" value="Genomic_DNA"/>
</dbReference>
<dbReference type="HOGENOM" id="CLU_3395958_0_0_4"/>
<organism evidence="1 2">
    <name type="scientific">Comamonas testosteroni TK102</name>
    <dbReference type="NCBI Taxonomy" id="1392005"/>
    <lineage>
        <taxon>Bacteria</taxon>
        <taxon>Pseudomonadati</taxon>
        <taxon>Pseudomonadota</taxon>
        <taxon>Betaproteobacteria</taxon>
        <taxon>Burkholderiales</taxon>
        <taxon>Comamonadaceae</taxon>
        <taxon>Comamonas</taxon>
    </lineage>
</organism>
<reference evidence="1 2" key="1">
    <citation type="journal article" date="2014" name="Genome Announc.">
        <title>Complete Genome Sequence of Polychlorinated Biphenyl Degrader Comamonas testosteroni TK102 (NBRC 109938).</title>
        <authorList>
            <person name="Fukuda K."/>
            <person name="Hosoyama A."/>
            <person name="Tsuchikane K."/>
            <person name="Ohji S."/>
            <person name="Yamazoe A."/>
            <person name="Fujita N."/>
            <person name="Shintani M."/>
            <person name="Kimbara K."/>
        </authorList>
    </citation>
    <scope>NUCLEOTIDE SEQUENCE [LARGE SCALE GENOMIC DNA]</scope>
    <source>
        <strain evidence="1">TK102</strain>
    </source>
</reference>
<dbReference type="AlphaFoldDB" id="A0A076PN65"/>
<protein>
    <submittedName>
        <fullName evidence="1">Uncharacterized protein</fullName>
    </submittedName>
</protein>
<name>A0A076PN65_COMTE</name>
<dbReference type="KEGG" id="ctes:O987_21010"/>
<dbReference type="Proteomes" id="UP000028782">
    <property type="component" value="Chromosome"/>
</dbReference>
<evidence type="ECO:0000313" key="1">
    <source>
        <dbReference type="EMBL" id="AIJ48294.1"/>
    </source>
</evidence>
<proteinExistence type="predicted"/>
<sequence>MHQWLAEAVKEAEQVLVLVLVPFGIFDAASA</sequence>